<evidence type="ECO:0000256" key="7">
    <source>
        <dbReference type="ARBA" id="ARBA00022989"/>
    </source>
</evidence>
<reference evidence="10 12" key="1">
    <citation type="journal article" date="2015" name="Genome Announc.">
        <title>Draft Genome of the Euendolithic (true boring) Cyanobacterium Mastigocoleus testarum strain BC008.</title>
        <authorList>
            <person name="Guida B.S."/>
            <person name="Garcia-Pichel F."/>
        </authorList>
    </citation>
    <scope>NUCLEOTIDE SEQUENCE [LARGE SCALE GENOMIC DNA]</scope>
    <source>
        <strain evidence="10 12">BC008</strain>
    </source>
</reference>
<dbReference type="PRINTS" id="PR00166">
    <property type="entry name" value="AROAAPRMEASE"/>
</dbReference>
<evidence type="ECO:0000313" key="11">
    <source>
        <dbReference type="EMBL" id="KST70491.1"/>
    </source>
</evidence>
<evidence type="ECO:0000256" key="1">
    <source>
        <dbReference type="ARBA" id="ARBA00004429"/>
    </source>
</evidence>
<comment type="subcellular location">
    <subcellularLocation>
        <location evidence="1">Cell inner membrane</location>
        <topology evidence="1">Multi-pass membrane protein</topology>
    </subcellularLocation>
</comment>
<dbReference type="EMBL" id="LMTZ01000108">
    <property type="protein sequence ID" value="KST65414.1"/>
    <property type="molecule type" value="Genomic_DNA"/>
</dbReference>
<dbReference type="InterPro" id="IPR013059">
    <property type="entry name" value="Trp_tyr_transpt"/>
</dbReference>
<keyword evidence="2" id="KW-0813">Transport</keyword>
<evidence type="ECO:0000256" key="8">
    <source>
        <dbReference type="ARBA" id="ARBA00023136"/>
    </source>
</evidence>
<feature type="transmembrane region" description="Helical" evidence="9">
    <location>
        <begin position="149"/>
        <end position="168"/>
    </location>
</feature>
<feature type="transmembrane region" description="Helical" evidence="9">
    <location>
        <begin position="180"/>
        <end position="200"/>
    </location>
</feature>
<evidence type="ECO:0000256" key="3">
    <source>
        <dbReference type="ARBA" id="ARBA00022475"/>
    </source>
</evidence>
<dbReference type="InterPro" id="IPR018227">
    <property type="entry name" value="Amino_acid_transport_2"/>
</dbReference>
<keyword evidence="5 9" id="KW-0812">Transmembrane</keyword>
<dbReference type="PANTHER" id="PTHR32195">
    <property type="entry name" value="OS07G0662800 PROTEIN"/>
    <property type="match status" value="1"/>
</dbReference>
<keyword evidence="8 9" id="KW-0472">Membrane</keyword>
<evidence type="ECO:0000256" key="2">
    <source>
        <dbReference type="ARBA" id="ARBA00022448"/>
    </source>
</evidence>
<evidence type="ECO:0000256" key="4">
    <source>
        <dbReference type="ARBA" id="ARBA00022519"/>
    </source>
</evidence>
<keyword evidence="12" id="KW-1185">Reference proteome</keyword>
<feature type="transmembrane region" description="Helical" evidence="9">
    <location>
        <begin position="409"/>
        <end position="428"/>
    </location>
</feature>
<name>A0A0V7ZM84_9CYAN</name>
<keyword evidence="3" id="KW-1003">Cell membrane</keyword>
<evidence type="ECO:0000256" key="5">
    <source>
        <dbReference type="ARBA" id="ARBA00022692"/>
    </source>
</evidence>
<gene>
    <name evidence="10" type="ORF">BC008_21605</name>
    <name evidence="11" type="ORF">BC008_45560</name>
</gene>
<keyword evidence="6" id="KW-0029">Amino-acid transport</keyword>
<evidence type="ECO:0000256" key="9">
    <source>
        <dbReference type="SAM" id="Phobius"/>
    </source>
</evidence>
<dbReference type="Proteomes" id="UP000053372">
    <property type="component" value="Unassembled WGS sequence"/>
</dbReference>
<dbReference type="GO" id="GO:0003333">
    <property type="term" value="P:amino acid transmembrane transport"/>
    <property type="evidence" value="ECO:0007669"/>
    <property type="project" value="InterPro"/>
</dbReference>
<feature type="transmembrane region" description="Helical" evidence="9">
    <location>
        <begin position="212"/>
        <end position="235"/>
    </location>
</feature>
<evidence type="ECO:0000313" key="12">
    <source>
        <dbReference type="Proteomes" id="UP000053372"/>
    </source>
</evidence>
<dbReference type="EMBL" id="LMTZ01000001">
    <property type="protein sequence ID" value="KST70491.1"/>
    <property type="molecule type" value="Genomic_DNA"/>
</dbReference>
<feature type="transmembrane region" description="Helical" evidence="9">
    <location>
        <begin position="29"/>
        <end position="51"/>
    </location>
</feature>
<protein>
    <submittedName>
        <fullName evidence="10">Tyrosine transporter</fullName>
    </submittedName>
</protein>
<keyword evidence="7 9" id="KW-1133">Transmembrane helix</keyword>
<accession>A0A0V7ZM84</accession>
<dbReference type="Pfam" id="PF03222">
    <property type="entry name" value="Trp_Tyr_perm"/>
    <property type="match status" value="1"/>
</dbReference>
<feature type="transmembrane region" description="Helical" evidence="9">
    <location>
        <begin position="299"/>
        <end position="323"/>
    </location>
</feature>
<sequence length="434" mass="47206">MQSDEPKVTRLFSHLEKDGNQLKHHPGSVFGSAALLAGNTVGAGILALPAVTLPSGIVPSTALLFAVWLYVLISGLLIAEVTLNRMRVEGRPNLGFLSIVEGTLGTFTGRLAGGAFLFFHYSLLVAYIARGGDILLGGASHLLGMDGALPTWVGAIMFTSLFGSILYLARDRFVEKLNSIFVVIVVFSFLGLVFLEGTQIHPVRFLFQDWRALPGAVSVMLVAMFFHSVVPVIVSQLEGDIQKIRKSIVIGSSIPLVMFLVWNAVILGSISPQIVENISSGETVFDPLQFLYTHGAQNILGVLIPVFSEFAIVTSFIGFFFGLRDFFQDMNLFEINQPVPRLPVISLVMFPPMSLSLINPNIFFGALDYAGSFSISILGGILPALMSWKQRETDRDSNNDHQILAPGGKITLVLTIAIALVIIVRQILLMSPQF</sequence>
<feature type="transmembrane region" description="Helical" evidence="9">
    <location>
        <begin position="369"/>
        <end position="388"/>
    </location>
</feature>
<organism evidence="10 12">
    <name type="scientific">Mastigocoleus testarum BC008</name>
    <dbReference type="NCBI Taxonomy" id="371196"/>
    <lineage>
        <taxon>Bacteria</taxon>
        <taxon>Bacillati</taxon>
        <taxon>Cyanobacteriota</taxon>
        <taxon>Cyanophyceae</taxon>
        <taxon>Nostocales</taxon>
        <taxon>Hapalosiphonaceae</taxon>
        <taxon>Mastigocoleus</taxon>
    </lineage>
</organism>
<dbReference type="GO" id="GO:0005886">
    <property type="term" value="C:plasma membrane"/>
    <property type="evidence" value="ECO:0007669"/>
    <property type="project" value="UniProtKB-SubCell"/>
</dbReference>
<evidence type="ECO:0000313" key="10">
    <source>
        <dbReference type="EMBL" id="KST65414.1"/>
    </source>
</evidence>
<feature type="transmembrane region" description="Helical" evidence="9">
    <location>
        <begin position="63"/>
        <end position="83"/>
    </location>
</feature>
<feature type="transmembrane region" description="Helical" evidence="9">
    <location>
        <begin position="344"/>
        <end position="363"/>
    </location>
</feature>
<dbReference type="PANTHER" id="PTHR32195:SF24">
    <property type="entry name" value="TRYPTOPHAN OR TYROSINE TRANSPORTER PROTEIN"/>
    <property type="match status" value="1"/>
</dbReference>
<feature type="transmembrane region" description="Helical" evidence="9">
    <location>
        <begin position="104"/>
        <end position="129"/>
    </location>
</feature>
<proteinExistence type="predicted"/>
<keyword evidence="4" id="KW-0997">Cell inner membrane</keyword>
<feature type="transmembrane region" description="Helical" evidence="9">
    <location>
        <begin position="247"/>
        <end position="270"/>
    </location>
</feature>
<dbReference type="AlphaFoldDB" id="A0A0V7ZM84"/>
<dbReference type="GO" id="GO:0015173">
    <property type="term" value="F:aromatic amino acid transmembrane transporter activity"/>
    <property type="evidence" value="ECO:0007669"/>
    <property type="project" value="InterPro"/>
</dbReference>
<evidence type="ECO:0000256" key="6">
    <source>
        <dbReference type="ARBA" id="ARBA00022970"/>
    </source>
</evidence>
<comment type="caution">
    <text evidence="10">The sequence shown here is derived from an EMBL/GenBank/DDBJ whole genome shotgun (WGS) entry which is preliminary data.</text>
</comment>